<reference evidence="2 3" key="1">
    <citation type="submission" date="2020-04" db="EMBL/GenBank/DDBJ databases">
        <authorList>
            <person name="De Canck E."/>
        </authorList>
    </citation>
    <scope>NUCLEOTIDE SEQUENCE [LARGE SCALE GENOMIC DNA]</scope>
    <source>
        <strain evidence="2 3">LMG 28138</strain>
    </source>
</reference>
<feature type="region of interest" description="Disordered" evidence="1">
    <location>
        <begin position="430"/>
        <end position="464"/>
    </location>
</feature>
<name>A0A6S7B910_9BURK</name>
<sequence>MQGGSSTPGPLNSQGLGPSGFSTAGTSSEASGTTHAVVSSGTITVRGDAGTGQDSTAGLSRDTLSRDTLSRDTTSANGSVQNTFDAQKVQNDLAVQRGVGQVGMQVVGDVAGALESRASAAQATAALAYENAKATGDHAGMAHAQADYDAATQQVTLWGNDGAARIASHAAVAGLGAALGGGHVAGALGGTVAGDVVGNAVSGAMSRASGAAGDTLGGTLIANAASGLAGAVAGGALGGVSGATSGAGGALNADLYNRQLHSDEKTAIREKANGDAAEEKRLTAAACYVVQCWAEFSPNSPEWLANYVSPEDAKDLGPELQWVNSQKVQSGLFVYTLPQQAKDLGFSQLDQFRRGVEQFGQDVKNLPRDVANARVGMPGDVQQGDASPQTDITGGGSDRTPPTATAVVTPSAIPCGPGVLCPMVSVSPMVTPGAPMRSSGNGGNDDSGYQASNSKPSSDNQQAA</sequence>
<feature type="region of interest" description="Disordered" evidence="1">
    <location>
        <begin position="376"/>
        <end position="406"/>
    </location>
</feature>
<feature type="compositionally biased region" description="Polar residues" evidence="1">
    <location>
        <begin position="71"/>
        <end position="81"/>
    </location>
</feature>
<evidence type="ECO:0000313" key="3">
    <source>
        <dbReference type="Proteomes" id="UP000494115"/>
    </source>
</evidence>
<dbReference type="AlphaFoldDB" id="A0A6S7B910"/>
<feature type="compositionally biased region" description="Low complexity" evidence="1">
    <location>
        <begin position="19"/>
        <end position="36"/>
    </location>
</feature>
<gene>
    <name evidence="2" type="ORF">LMG28138_03251</name>
</gene>
<feature type="region of interest" description="Disordered" evidence="1">
    <location>
        <begin position="1"/>
        <end position="81"/>
    </location>
</feature>
<evidence type="ECO:0000313" key="2">
    <source>
        <dbReference type="EMBL" id="CAB3792033.1"/>
    </source>
</evidence>
<accession>A0A6S7B910</accession>
<organism evidence="2 3">
    <name type="scientific">Pararobbsia alpina</name>
    <dbReference type="NCBI Taxonomy" id="621374"/>
    <lineage>
        <taxon>Bacteria</taxon>
        <taxon>Pseudomonadati</taxon>
        <taxon>Pseudomonadota</taxon>
        <taxon>Betaproteobacteria</taxon>
        <taxon>Burkholderiales</taxon>
        <taxon>Burkholderiaceae</taxon>
        <taxon>Pararobbsia</taxon>
    </lineage>
</organism>
<protein>
    <submittedName>
        <fullName evidence="2">Uncharacterized protein</fullName>
    </submittedName>
</protein>
<keyword evidence="3" id="KW-1185">Reference proteome</keyword>
<feature type="compositionally biased region" description="Polar residues" evidence="1">
    <location>
        <begin position="449"/>
        <end position="464"/>
    </location>
</feature>
<feature type="compositionally biased region" description="Polar residues" evidence="1">
    <location>
        <begin position="1"/>
        <end position="16"/>
    </location>
</feature>
<proteinExistence type="predicted"/>
<dbReference type="Proteomes" id="UP000494115">
    <property type="component" value="Unassembled WGS sequence"/>
</dbReference>
<evidence type="ECO:0000256" key="1">
    <source>
        <dbReference type="SAM" id="MobiDB-lite"/>
    </source>
</evidence>
<dbReference type="EMBL" id="CADIKM010000015">
    <property type="protein sequence ID" value="CAB3792033.1"/>
    <property type="molecule type" value="Genomic_DNA"/>
</dbReference>